<dbReference type="RefSeq" id="XP_064702723.1">
    <property type="nucleotide sequence ID" value="XM_064850654.1"/>
</dbReference>
<name>A0AAV9N0S6_9EURO</name>
<accession>A0AAV9N0S6</accession>
<evidence type="ECO:0000313" key="3">
    <source>
        <dbReference type="Proteomes" id="UP001358417"/>
    </source>
</evidence>
<dbReference type="GeneID" id="89975267"/>
<gene>
    <name evidence="2" type="ORF">LTR84_007099</name>
</gene>
<feature type="region of interest" description="Disordered" evidence="1">
    <location>
        <begin position="320"/>
        <end position="342"/>
    </location>
</feature>
<sequence length="367" mass="41079">MSSLPSYNRQTPMSQTGLFDEMDQYEVMDYTSDPVKDDVYWARVHSFLKATSHSTISQRLGPNHPIATDYFRTSGSLHMQFCLIKLHYRFNVADNIPYNMIADFTYNTWHLFLQETQQQAIMLSCGDFPTEPAVQPQNNFIVERQAFIPSVAPLATCASRGPLTSAISAGHVSIPASDPNTEVESIQQASLIEDHASVAIPQTDLDDVDMPMTAAANPQSSRITVSKAEEEVWMLACSECGFWNRWRDLKSHMKHGQDITGLKVYRGVPEEERVWYGRDNQGNCYQGEMAVHEERKGKRQAPVGEPCAEGVQADRQARHQAYKAKKAGEESAEKAKAEEAATARSPLVVDAAPYQSSPFDPLTYQFS</sequence>
<dbReference type="AlphaFoldDB" id="A0AAV9N0S6"/>
<evidence type="ECO:0000313" key="2">
    <source>
        <dbReference type="EMBL" id="KAK5047156.1"/>
    </source>
</evidence>
<feature type="compositionally biased region" description="Basic and acidic residues" evidence="1">
    <location>
        <begin position="326"/>
        <end position="341"/>
    </location>
</feature>
<dbReference type="Proteomes" id="UP001358417">
    <property type="component" value="Unassembled WGS sequence"/>
</dbReference>
<proteinExistence type="predicted"/>
<evidence type="ECO:0008006" key="4">
    <source>
        <dbReference type="Google" id="ProtNLM"/>
    </source>
</evidence>
<organism evidence="2 3">
    <name type="scientific">Exophiala bonariae</name>
    <dbReference type="NCBI Taxonomy" id="1690606"/>
    <lineage>
        <taxon>Eukaryota</taxon>
        <taxon>Fungi</taxon>
        <taxon>Dikarya</taxon>
        <taxon>Ascomycota</taxon>
        <taxon>Pezizomycotina</taxon>
        <taxon>Eurotiomycetes</taxon>
        <taxon>Chaetothyriomycetidae</taxon>
        <taxon>Chaetothyriales</taxon>
        <taxon>Herpotrichiellaceae</taxon>
        <taxon>Exophiala</taxon>
    </lineage>
</organism>
<keyword evidence="3" id="KW-1185">Reference proteome</keyword>
<dbReference type="EMBL" id="JAVRRD010000027">
    <property type="protein sequence ID" value="KAK5047156.1"/>
    <property type="molecule type" value="Genomic_DNA"/>
</dbReference>
<comment type="caution">
    <text evidence="2">The sequence shown here is derived from an EMBL/GenBank/DDBJ whole genome shotgun (WGS) entry which is preliminary data.</text>
</comment>
<reference evidence="2 3" key="1">
    <citation type="submission" date="2023-08" db="EMBL/GenBank/DDBJ databases">
        <title>Black Yeasts Isolated from many extreme environments.</title>
        <authorList>
            <person name="Coleine C."/>
            <person name="Stajich J.E."/>
            <person name="Selbmann L."/>
        </authorList>
    </citation>
    <scope>NUCLEOTIDE SEQUENCE [LARGE SCALE GENOMIC DNA]</scope>
    <source>
        <strain evidence="2 3">CCFEE 5792</strain>
    </source>
</reference>
<protein>
    <recommendedName>
        <fullName evidence="4">C2H2-type domain-containing protein</fullName>
    </recommendedName>
</protein>
<evidence type="ECO:0000256" key="1">
    <source>
        <dbReference type="SAM" id="MobiDB-lite"/>
    </source>
</evidence>